<dbReference type="Pfam" id="PF03358">
    <property type="entry name" value="FMN_red"/>
    <property type="match status" value="1"/>
</dbReference>
<dbReference type="OrthoDB" id="8300214at2759"/>
<protein>
    <recommendedName>
        <fullName evidence="8">NADPH-dependent FMN reductase-like domain-containing protein</fullName>
    </recommendedName>
</protein>
<evidence type="ECO:0000256" key="6">
    <source>
        <dbReference type="ARBA" id="ARBA00022857"/>
    </source>
</evidence>
<keyword evidence="7" id="KW-0560">Oxidoreductase</keyword>
<keyword evidence="4" id="KW-0288">FMN</keyword>
<accession>A0A8H3UVP3</accession>
<dbReference type="PANTHER" id="PTHR43590:SF1">
    <property type="entry name" value="ARSENIC RESISTANCE PROTEIN ARSH (AFU_ORTHOLOGUE AFUA_5G15030)"/>
    <property type="match status" value="1"/>
</dbReference>
<dbReference type="GO" id="GO:0000166">
    <property type="term" value="F:nucleotide binding"/>
    <property type="evidence" value="ECO:0007669"/>
    <property type="project" value="UniProtKB-KW"/>
</dbReference>
<dbReference type="InterPro" id="IPR014063">
    <property type="entry name" value="Arsenate-R_ArsH"/>
</dbReference>
<evidence type="ECO:0000313" key="10">
    <source>
        <dbReference type="EMBL" id="KAE9985617.1"/>
    </source>
</evidence>
<dbReference type="InterPro" id="IPR029039">
    <property type="entry name" value="Flavoprotein-like_sf"/>
</dbReference>
<gene>
    <name evidence="10" type="ORF">BLS_006700</name>
    <name evidence="11" type="ORF">EG327_001133</name>
    <name evidence="9" type="ORF">EG328_002175</name>
</gene>
<comment type="caution">
    <text evidence="9">The sequence shown here is derived from an EMBL/GenBank/DDBJ whole genome shotgun (WGS) entry which is preliminary data.</text>
</comment>
<keyword evidence="3" id="KW-0285">Flavoprotein</keyword>
<evidence type="ECO:0000256" key="7">
    <source>
        <dbReference type="ARBA" id="ARBA00023002"/>
    </source>
</evidence>
<evidence type="ECO:0000259" key="8">
    <source>
        <dbReference type="Pfam" id="PF03358"/>
    </source>
</evidence>
<comment type="cofactor">
    <cofactor evidence="1">
        <name>FMN</name>
        <dbReference type="ChEBI" id="CHEBI:58210"/>
    </cofactor>
</comment>
<dbReference type="Gene3D" id="3.40.50.360">
    <property type="match status" value="1"/>
</dbReference>
<dbReference type="SUPFAM" id="SSF52218">
    <property type="entry name" value="Flavoproteins"/>
    <property type="match status" value="1"/>
</dbReference>
<sequence length="326" mass="37135">MTTTQPLSSPIITNGDLNNVSSMRAPTRELKIDETYLNKSLAIPESEDEIDIRERYRPFLQSENVTMSDWISKLELTTVLKMSEEDIENSVEGRLKVMVLYGSMRKRSYSRLLAFEAARILFRLGCDVRVYDPTGLPVKDDVQHGHSKVQELRDLSRWSDGHVWVSPEQHGNLTAVFKNQIDWIPLSTGSVRPTQGRTLALAMVSGGSQSFNTVNSLRLLGRWMRMFTIPNQSSVPQAYTQFTDEVAELADDYVEKEGGSRMMPSGNRDRLVDCMEEFVKYTIVMRPHFELFGDRFSERREKVRKLEAERKAKEGLSNVTNGADGV</sequence>
<dbReference type="Proteomes" id="UP000490939">
    <property type="component" value="Unassembled WGS sequence"/>
</dbReference>
<dbReference type="PANTHER" id="PTHR43590">
    <property type="entry name" value="ARSENIC RESISTANCE PROTEIN ARSH (AFU_ORTHOLOGUE AFUA_5G15030)"/>
    <property type="match status" value="1"/>
</dbReference>
<organism evidence="9 12">
    <name type="scientific">Venturia inaequalis</name>
    <name type="common">Apple scab fungus</name>
    <dbReference type="NCBI Taxonomy" id="5025"/>
    <lineage>
        <taxon>Eukaryota</taxon>
        <taxon>Fungi</taxon>
        <taxon>Dikarya</taxon>
        <taxon>Ascomycota</taxon>
        <taxon>Pezizomycotina</taxon>
        <taxon>Dothideomycetes</taxon>
        <taxon>Pleosporomycetidae</taxon>
        <taxon>Venturiales</taxon>
        <taxon>Venturiaceae</taxon>
        <taxon>Venturia</taxon>
    </lineage>
</organism>
<evidence type="ECO:0000256" key="3">
    <source>
        <dbReference type="ARBA" id="ARBA00022630"/>
    </source>
</evidence>
<keyword evidence="5" id="KW-0547">Nucleotide-binding</keyword>
<dbReference type="EMBL" id="WNWS01000158">
    <property type="protein sequence ID" value="KAE9977210.1"/>
    <property type="molecule type" value="Genomic_DNA"/>
</dbReference>
<evidence type="ECO:0000256" key="5">
    <source>
        <dbReference type="ARBA" id="ARBA00022741"/>
    </source>
</evidence>
<feature type="domain" description="NADPH-dependent FMN reductase-like" evidence="8">
    <location>
        <begin position="96"/>
        <end position="239"/>
    </location>
</feature>
<dbReference type="NCBIfam" id="TIGR02690">
    <property type="entry name" value="resist_ArsH"/>
    <property type="match status" value="1"/>
</dbReference>
<evidence type="ECO:0000313" key="13">
    <source>
        <dbReference type="Proteomes" id="UP000490939"/>
    </source>
</evidence>
<evidence type="ECO:0000256" key="1">
    <source>
        <dbReference type="ARBA" id="ARBA00001917"/>
    </source>
</evidence>
<dbReference type="AlphaFoldDB" id="A0A8H3UVP3"/>
<comment type="subunit">
    <text evidence="2">Homotetramer.</text>
</comment>
<keyword evidence="13" id="KW-1185">Reference proteome</keyword>
<proteinExistence type="predicted"/>
<evidence type="ECO:0000313" key="11">
    <source>
        <dbReference type="EMBL" id="KAE9990633.1"/>
    </source>
</evidence>
<name>A0A8H3UVP3_VENIN</name>
<dbReference type="GO" id="GO:0016655">
    <property type="term" value="F:oxidoreductase activity, acting on NAD(P)H, quinone or similar compound as acceptor"/>
    <property type="evidence" value="ECO:0007669"/>
    <property type="project" value="TreeGrafter"/>
</dbReference>
<dbReference type="Proteomes" id="UP000433883">
    <property type="component" value="Unassembled WGS sequence"/>
</dbReference>
<keyword evidence="6" id="KW-0521">NADP</keyword>
<evidence type="ECO:0000313" key="12">
    <source>
        <dbReference type="Proteomes" id="UP000447873"/>
    </source>
</evidence>
<evidence type="ECO:0000313" key="9">
    <source>
        <dbReference type="EMBL" id="KAE9977210.1"/>
    </source>
</evidence>
<reference evidence="9 12" key="1">
    <citation type="submission" date="2018-12" db="EMBL/GenBank/DDBJ databases">
        <title>Venturia inaequalis Genome Resource.</title>
        <authorList>
            <person name="Lichtner F.J."/>
        </authorList>
    </citation>
    <scope>NUCLEOTIDE SEQUENCE [LARGE SCALE GENOMIC DNA]</scope>
    <source>
        <strain evidence="9 12">120213</strain>
        <strain evidence="10">Bline_iso_100314</strain>
        <strain evidence="11 13">DMI_063113</strain>
    </source>
</reference>
<dbReference type="FunFam" id="3.40.50.360:FF:000027">
    <property type="entry name" value="Arsenical resistance protein ArsH"/>
    <property type="match status" value="1"/>
</dbReference>
<dbReference type="Proteomes" id="UP000447873">
    <property type="component" value="Unassembled WGS sequence"/>
</dbReference>
<evidence type="ECO:0000256" key="4">
    <source>
        <dbReference type="ARBA" id="ARBA00022643"/>
    </source>
</evidence>
<dbReference type="EMBL" id="WNWR01000128">
    <property type="protein sequence ID" value="KAE9990633.1"/>
    <property type="molecule type" value="Genomic_DNA"/>
</dbReference>
<dbReference type="EMBL" id="WNWQ01000005">
    <property type="protein sequence ID" value="KAE9985617.1"/>
    <property type="molecule type" value="Genomic_DNA"/>
</dbReference>
<dbReference type="InterPro" id="IPR005025">
    <property type="entry name" value="FMN_Rdtase-like_dom"/>
</dbReference>
<evidence type="ECO:0000256" key="2">
    <source>
        <dbReference type="ARBA" id="ARBA00011881"/>
    </source>
</evidence>